<feature type="region of interest" description="Disordered" evidence="1">
    <location>
        <begin position="702"/>
        <end position="752"/>
    </location>
</feature>
<dbReference type="AlphaFoldDB" id="A0A8H3UD63"/>
<evidence type="ECO:0000256" key="1">
    <source>
        <dbReference type="SAM" id="MobiDB-lite"/>
    </source>
</evidence>
<comment type="caution">
    <text evidence="3">The sequence shown here is derived from an EMBL/GenBank/DDBJ whole genome shotgun (WGS) entry which is preliminary data.</text>
</comment>
<dbReference type="EMBL" id="WNWQ01000416">
    <property type="protein sequence ID" value="KAE9968371.1"/>
    <property type="molecule type" value="Genomic_DNA"/>
</dbReference>
<reference evidence="3 4" key="1">
    <citation type="submission" date="2019-11" db="EMBL/GenBank/DDBJ databases">
        <title>Venturia inaequalis Genome Resource.</title>
        <authorList>
            <person name="Lichtner F.J."/>
        </authorList>
    </citation>
    <scope>NUCLEOTIDE SEQUENCE [LARGE SCALE GENOMIC DNA]</scope>
    <source>
        <strain evidence="3">Bline_iso_100314</strain>
    </source>
</reference>
<dbReference type="Proteomes" id="UP000433883">
    <property type="component" value="Unassembled WGS sequence"/>
</dbReference>
<proteinExistence type="predicted"/>
<sequence length="764" mass="85132">MRHFYSNIFNRAPDLPSSSSSSSSSSSKKPVFSKAWSWLSLLFGVLWIAPAIFVLSLSFQEYIVGRSIGCLVNSSKKCQLDLHAVTQIQQAQALAKSDEEAQAGFQIAAKSLEAWFCFICASLVWTMLKRLAGRDDADALPVGYLHVHTECQDLRLLPKLAWGRRRDANRAKGWDRIRLHIFIVFLTFTCILCNLMGPATAILVIPNIQWTSINNGNDVWFENVMAASRPLTASIARSCNEGNVSAGNYSCAYKSFGSTIDMVVAAAVATDDQSFTIDDQPYGNTVTDLPLNSLLLPPIMQEANVSFTVNISGSPFMWTPSRQTLRDISTDLTDYDSMTGNNPQKAIGYPQSHLFNSTLETRLVRRGPVLGQRNLCYRNKAEQVGIFPIGDEREVRCYDRFNEKIWKCIPWGTSWKGFRQAAASFTIGDGSATNITNGTVAVTIFSTSASLEMNHSIYETILGNKTTFDWATAFEAGQNAQRNLSGPQQIFEYRRIEPWKTQEGENANVTDFLWCDSQTMLGLADYVLNPSQVSNTIRLVEMNVITEKPTPQPIFMHPEWSLAAWSVDRPGSINTVGKSRGASRNVILAMSRWVQNGDFSQAAVDFNNIHKFVAAHTLSLMPYSTTSVKPNDPTINPLLPRKAMIQVYKYDSKSAASKFAIAVLILGIICVVARTWLYHLDSEEMKDATEILVQALKSVNGHHRRTSSGTSNLLPTPELEQYHDEGSEDEKEFPIVQVKPVTPTDSTDAKPKRINYRRMVSFHG</sequence>
<name>A0A8H3UD63_VENIN</name>
<keyword evidence="2" id="KW-0472">Membrane</keyword>
<evidence type="ECO:0000256" key="2">
    <source>
        <dbReference type="SAM" id="Phobius"/>
    </source>
</evidence>
<accession>A0A8H3UD63</accession>
<organism evidence="3 4">
    <name type="scientific">Venturia inaequalis</name>
    <name type="common">Apple scab fungus</name>
    <dbReference type="NCBI Taxonomy" id="5025"/>
    <lineage>
        <taxon>Eukaryota</taxon>
        <taxon>Fungi</taxon>
        <taxon>Dikarya</taxon>
        <taxon>Ascomycota</taxon>
        <taxon>Pezizomycotina</taxon>
        <taxon>Dothideomycetes</taxon>
        <taxon>Pleosporomycetidae</taxon>
        <taxon>Venturiales</taxon>
        <taxon>Venturiaceae</taxon>
        <taxon>Venturia</taxon>
    </lineage>
</organism>
<gene>
    <name evidence="3" type="ORF">BLS_005891</name>
</gene>
<keyword evidence="2" id="KW-0812">Transmembrane</keyword>
<feature type="transmembrane region" description="Helical" evidence="2">
    <location>
        <begin position="35"/>
        <end position="57"/>
    </location>
</feature>
<feature type="transmembrane region" description="Helical" evidence="2">
    <location>
        <begin position="179"/>
        <end position="205"/>
    </location>
</feature>
<protein>
    <submittedName>
        <fullName evidence="3">Uncharacterized protein</fullName>
    </submittedName>
</protein>
<evidence type="ECO:0000313" key="4">
    <source>
        <dbReference type="Proteomes" id="UP000433883"/>
    </source>
</evidence>
<feature type="transmembrane region" description="Helical" evidence="2">
    <location>
        <begin position="659"/>
        <end position="677"/>
    </location>
</feature>
<evidence type="ECO:0000313" key="3">
    <source>
        <dbReference type="EMBL" id="KAE9968371.1"/>
    </source>
</evidence>
<keyword evidence="2" id="KW-1133">Transmembrane helix</keyword>